<evidence type="ECO:0000313" key="9">
    <source>
        <dbReference type="Proteomes" id="UP000235965"/>
    </source>
</evidence>
<keyword evidence="2 4" id="KW-0863">Zinc-finger</keyword>
<evidence type="ECO:0000256" key="1">
    <source>
        <dbReference type="ARBA" id="ARBA00022723"/>
    </source>
</evidence>
<feature type="domain" description="Arf-GAP" evidence="7">
    <location>
        <begin position="136"/>
        <end position="263"/>
    </location>
</feature>
<sequence>MENRHTYVTSRDFVPPPGRDGAPCIEGYLFKRTSNAFKTWNRRWFALQDNQLVYRKRSGEDAMTVMEEDLRLCSVKPVLEGDRRFCFEVLSPTKVGNTGGSGGIGGAKDGGASRSPSGSSVGDPVEKPSPERQHKNRMWEQLLKIPGNDHCCDCGMMNPRWASINLGITLCIECSGVHRSLGVHYSKVRSLTLDAWEPEILKVMAELGNSIVNKVYEANIDPEFARATPKCHGNIREAWIKAKYIEHRFVKQLSILPSLNEESTSPDNRSSRQLSVRKWSVRKLRRRPRSRDSRGEKKSQSAKRLPSVTETKNTSQDSEMKPQVNEESSEGSKTEYCGSATQTAKSESAVPVSDEANDASSVGSKVSDSGSSNTEHDLVNADVLLFGKNFEKQPLEGSIELSSDQDSTGGEEDEVIGEEDISKLHPDLLLYKAA</sequence>
<dbReference type="EMBL" id="NEVH01000606">
    <property type="protein sequence ID" value="PNF43422.1"/>
    <property type="molecule type" value="Genomic_DNA"/>
</dbReference>
<evidence type="ECO:0000259" key="6">
    <source>
        <dbReference type="PROSITE" id="PS50003"/>
    </source>
</evidence>
<feature type="region of interest" description="Disordered" evidence="5">
    <location>
        <begin position="98"/>
        <end position="135"/>
    </location>
</feature>
<feature type="region of interest" description="Disordered" evidence="5">
    <location>
        <begin position="260"/>
        <end position="375"/>
    </location>
</feature>
<gene>
    <name evidence="8" type="ORF">B7P43_G12548</name>
</gene>
<dbReference type="PROSITE" id="PS50115">
    <property type="entry name" value="ARFGAP"/>
    <property type="match status" value="1"/>
</dbReference>
<dbReference type="GO" id="GO:0008270">
    <property type="term" value="F:zinc ion binding"/>
    <property type="evidence" value="ECO:0007669"/>
    <property type="project" value="UniProtKB-KW"/>
</dbReference>
<feature type="compositionally biased region" description="Polar residues" evidence="5">
    <location>
        <begin position="260"/>
        <end position="274"/>
    </location>
</feature>
<dbReference type="Pfam" id="PF01412">
    <property type="entry name" value="ArfGap"/>
    <property type="match status" value="1"/>
</dbReference>
<feature type="compositionally biased region" description="Polar residues" evidence="5">
    <location>
        <begin position="308"/>
        <end position="317"/>
    </location>
</feature>
<dbReference type="SMART" id="SM00105">
    <property type="entry name" value="ArfGap"/>
    <property type="match status" value="1"/>
</dbReference>
<reference evidence="8 9" key="1">
    <citation type="submission" date="2017-12" db="EMBL/GenBank/DDBJ databases">
        <title>Hemimetabolous genomes reveal molecular basis of termite eusociality.</title>
        <authorList>
            <person name="Harrison M.C."/>
            <person name="Jongepier E."/>
            <person name="Robertson H.M."/>
            <person name="Arning N."/>
            <person name="Bitard-Feildel T."/>
            <person name="Chao H."/>
            <person name="Childers C.P."/>
            <person name="Dinh H."/>
            <person name="Doddapaneni H."/>
            <person name="Dugan S."/>
            <person name="Gowin J."/>
            <person name="Greiner C."/>
            <person name="Han Y."/>
            <person name="Hu H."/>
            <person name="Hughes D.S.T."/>
            <person name="Huylmans A.-K."/>
            <person name="Kemena C."/>
            <person name="Kremer L.P.M."/>
            <person name="Lee S.L."/>
            <person name="Lopez-Ezquerra A."/>
            <person name="Mallet L."/>
            <person name="Monroy-Kuhn J.M."/>
            <person name="Moser A."/>
            <person name="Murali S.C."/>
            <person name="Muzny D.M."/>
            <person name="Otani S."/>
            <person name="Piulachs M.-D."/>
            <person name="Poelchau M."/>
            <person name="Qu J."/>
            <person name="Schaub F."/>
            <person name="Wada-Katsumata A."/>
            <person name="Worley K.C."/>
            <person name="Xie Q."/>
            <person name="Ylla G."/>
            <person name="Poulsen M."/>
            <person name="Gibbs R.A."/>
            <person name="Schal C."/>
            <person name="Richards S."/>
            <person name="Belles X."/>
            <person name="Korb J."/>
            <person name="Bornberg-Bauer E."/>
        </authorList>
    </citation>
    <scope>NUCLEOTIDE SEQUENCE [LARGE SCALE GENOMIC DNA]</scope>
    <source>
        <tissue evidence="8">Whole body</tissue>
    </source>
</reference>
<dbReference type="CDD" id="cd13250">
    <property type="entry name" value="PH_ACAP"/>
    <property type="match status" value="1"/>
</dbReference>
<feature type="compositionally biased region" description="Gly residues" evidence="5">
    <location>
        <begin position="98"/>
        <end position="109"/>
    </location>
</feature>
<dbReference type="InterPro" id="IPR037278">
    <property type="entry name" value="ARFGAP/RecO"/>
</dbReference>
<dbReference type="CDD" id="cd08835">
    <property type="entry name" value="ArfGap_ACAP"/>
    <property type="match status" value="1"/>
</dbReference>
<dbReference type="FunFam" id="1.10.220.150:FF:000007">
    <property type="entry name" value="Arf-GAP with coiled-coil, ANK repeat and PH domain-containing protein 2"/>
    <property type="match status" value="1"/>
</dbReference>
<feature type="region of interest" description="Disordered" evidence="5">
    <location>
        <begin position="396"/>
        <end position="421"/>
    </location>
</feature>
<evidence type="ECO:0000259" key="7">
    <source>
        <dbReference type="PROSITE" id="PS50115"/>
    </source>
</evidence>
<evidence type="ECO:0000256" key="3">
    <source>
        <dbReference type="ARBA" id="ARBA00022833"/>
    </source>
</evidence>
<dbReference type="SUPFAM" id="SSF50729">
    <property type="entry name" value="PH domain-like"/>
    <property type="match status" value="1"/>
</dbReference>
<accession>A0A2J7RRG6</accession>
<dbReference type="PROSITE" id="PS50003">
    <property type="entry name" value="PH_DOMAIN"/>
    <property type="match status" value="1"/>
</dbReference>
<dbReference type="InterPro" id="IPR045258">
    <property type="entry name" value="ACAP1/2/3-like"/>
</dbReference>
<dbReference type="Gene3D" id="2.30.29.30">
    <property type="entry name" value="Pleckstrin-homology domain (PH domain)/Phosphotyrosine-binding domain (PTB)"/>
    <property type="match status" value="1"/>
</dbReference>
<feature type="compositionally biased region" description="Basic and acidic residues" evidence="5">
    <location>
        <begin position="290"/>
        <end position="299"/>
    </location>
</feature>
<dbReference type="Proteomes" id="UP000235965">
    <property type="component" value="Unassembled WGS sequence"/>
</dbReference>
<feature type="compositionally biased region" description="Acidic residues" evidence="5">
    <location>
        <begin position="409"/>
        <end position="419"/>
    </location>
</feature>
<feature type="compositionally biased region" description="Low complexity" evidence="5">
    <location>
        <begin position="360"/>
        <end position="372"/>
    </location>
</feature>
<dbReference type="PANTHER" id="PTHR23180:SF399">
    <property type="entry name" value="BLOWN FUSE, ISOFORM A-RELATED"/>
    <property type="match status" value="1"/>
</dbReference>
<dbReference type="OrthoDB" id="10070851at2759"/>
<protein>
    <recommendedName>
        <fullName evidence="10">Arf-GAP with coiled-coil, ANK repeat and PH domain-containing protein 2</fullName>
    </recommendedName>
</protein>
<dbReference type="InterPro" id="IPR011993">
    <property type="entry name" value="PH-like_dom_sf"/>
</dbReference>
<dbReference type="FunFam" id="2.30.29.30:FF:000384">
    <property type="entry name" value="Uncharacterized protein, isoform A"/>
    <property type="match status" value="1"/>
</dbReference>
<evidence type="ECO:0000256" key="5">
    <source>
        <dbReference type="SAM" id="MobiDB-lite"/>
    </source>
</evidence>
<proteinExistence type="predicted"/>
<dbReference type="PRINTS" id="PR00405">
    <property type="entry name" value="REVINTRACTNG"/>
</dbReference>
<dbReference type="InterPro" id="IPR001164">
    <property type="entry name" value="ArfGAP_dom"/>
</dbReference>
<feature type="domain" description="PH" evidence="6">
    <location>
        <begin position="22"/>
        <end position="89"/>
    </location>
</feature>
<comment type="caution">
    <text evidence="8">The sequence shown here is derived from an EMBL/GenBank/DDBJ whole genome shotgun (WGS) entry which is preliminary data.</text>
</comment>
<evidence type="ECO:0008006" key="10">
    <source>
        <dbReference type="Google" id="ProtNLM"/>
    </source>
</evidence>
<feature type="compositionally biased region" description="Basic residues" evidence="5">
    <location>
        <begin position="279"/>
        <end position="289"/>
    </location>
</feature>
<dbReference type="Gene3D" id="1.10.220.150">
    <property type="entry name" value="Arf GTPase activating protein"/>
    <property type="match status" value="1"/>
</dbReference>
<keyword evidence="1" id="KW-0479">Metal-binding</keyword>
<name>A0A2J7RRG6_9NEOP</name>
<feature type="non-terminal residue" evidence="8">
    <location>
        <position position="434"/>
    </location>
</feature>
<dbReference type="InterPro" id="IPR001849">
    <property type="entry name" value="PH_domain"/>
</dbReference>
<dbReference type="PANTHER" id="PTHR23180">
    <property type="entry name" value="CENTAURIN/ARF"/>
    <property type="match status" value="1"/>
</dbReference>
<dbReference type="AlphaFoldDB" id="A0A2J7RRG6"/>
<keyword evidence="3" id="KW-0862">Zinc</keyword>
<organism evidence="8 9">
    <name type="scientific">Cryptotermes secundus</name>
    <dbReference type="NCBI Taxonomy" id="105785"/>
    <lineage>
        <taxon>Eukaryota</taxon>
        <taxon>Metazoa</taxon>
        <taxon>Ecdysozoa</taxon>
        <taxon>Arthropoda</taxon>
        <taxon>Hexapoda</taxon>
        <taxon>Insecta</taxon>
        <taxon>Pterygota</taxon>
        <taxon>Neoptera</taxon>
        <taxon>Polyneoptera</taxon>
        <taxon>Dictyoptera</taxon>
        <taxon>Blattodea</taxon>
        <taxon>Blattoidea</taxon>
        <taxon>Termitoidae</taxon>
        <taxon>Kalotermitidae</taxon>
        <taxon>Cryptotermitinae</taxon>
        <taxon>Cryptotermes</taxon>
    </lineage>
</organism>
<keyword evidence="9" id="KW-1185">Reference proteome</keyword>
<dbReference type="SUPFAM" id="SSF57863">
    <property type="entry name" value="ArfGap/RecO-like zinc finger"/>
    <property type="match status" value="1"/>
</dbReference>
<evidence type="ECO:0000256" key="4">
    <source>
        <dbReference type="PROSITE-ProRule" id="PRU00288"/>
    </source>
</evidence>
<evidence type="ECO:0000313" key="8">
    <source>
        <dbReference type="EMBL" id="PNF43422.1"/>
    </source>
</evidence>
<dbReference type="GO" id="GO:0005096">
    <property type="term" value="F:GTPase activator activity"/>
    <property type="evidence" value="ECO:0007669"/>
    <property type="project" value="InterPro"/>
</dbReference>
<feature type="compositionally biased region" description="Basic and acidic residues" evidence="5">
    <location>
        <begin position="124"/>
        <end position="133"/>
    </location>
</feature>
<dbReference type="Pfam" id="PF00169">
    <property type="entry name" value="PH"/>
    <property type="match status" value="1"/>
</dbReference>
<evidence type="ECO:0000256" key="2">
    <source>
        <dbReference type="ARBA" id="ARBA00022771"/>
    </source>
</evidence>
<dbReference type="InterPro" id="IPR038508">
    <property type="entry name" value="ArfGAP_dom_sf"/>
</dbReference>